<sequence length="107" mass="11957">MRGSRGGPGSRGGACPMPHPLNRPCGVYVRVSQTDDANETRINQTNWVFISLPACLWYLHTGLGESIKQIGYLLVCLPMVSTYRVRRINQTNWVFISLPAYGIYIQG</sequence>
<name>A0A8D9ELB9_9HEMI</name>
<accession>A0A8D9ELB9</accession>
<organism evidence="2">
    <name type="scientific">Cacopsylla melanoneura</name>
    <dbReference type="NCBI Taxonomy" id="428564"/>
    <lineage>
        <taxon>Eukaryota</taxon>
        <taxon>Metazoa</taxon>
        <taxon>Ecdysozoa</taxon>
        <taxon>Arthropoda</taxon>
        <taxon>Hexapoda</taxon>
        <taxon>Insecta</taxon>
        <taxon>Pterygota</taxon>
        <taxon>Neoptera</taxon>
        <taxon>Paraneoptera</taxon>
        <taxon>Hemiptera</taxon>
        <taxon>Sternorrhyncha</taxon>
        <taxon>Psylloidea</taxon>
        <taxon>Psyllidae</taxon>
        <taxon>Psyllinae</taxon>
        <taxon>Cacopsylla</taxon>
    </lineage>
</organism>
<protein>
    <submittedName>
        <fullName evidence="2">Uncharacterized protein</fullName>
    </submittedName>
</protein>
<dbReference type="AlphaFoldDB" id="A0A8D9ELB9"/>
<evidence type="ECO:0000256" key="1">
    <source>
        <dbReference type="SAM" id="MobiDB-lite"/>
    </source>
</evidence>
<feature type="region of interest" description="Disordered" evidence="1">
    <location>
        <begin position="1"/>
        <end position="21"/>
    </location>
</feature>
<proteinExistence type="predicted"/>
<evidence type="ECO:0000313" key="2">
    <source>
        <dbReference type="EMBL" id="CAG6756839.1"/>
    </source>
</evidence>
<feature type="compositionally biased region" description="Gly residues" evidence="1">
    <location>
        <begin position="1"/>
        <end position="12"/>
    </location>
</feature>
<reference evidence="2" key="1">
    <citation type="submission" date="2021-05" db="EMBL/GenBank/DDBJ databases">
        <authorList>
            <person name="Alioto T."/>
            <person name="Alioto T."/>
            <person name="Gomez Garrido J."/>
        </authorList>
    </citation>
    <scope>NUCLEOTIDE SEQUENCE</scope>
</reference>
<dbReference type="EMBL" id="HBUF01545732">
    <property type="protein sequence ID" value="CAG6756839.1"/>
    <property type="molecule type" value="Transcribed_RNA"/>
</dbReference>